<evidence type="ECO:0000313" key="7">
    <source>
        <dbReference type="Proteomes" id="UP001163046"/>
    </source>
</evidence>
<accession>A0A9W9YZM7</accession>
<keyword evidence="7" id="KW-1185">Reference proteome</keyword>
<evidence type="ECO:0000313" key="6">
    <source>
        <dbReference type="EMBL" id="KAJ7370988.1"/>
    </source>
</evidence>
<dbReference type="OrthoDB" id="284184at2759"/>
<dbReference type="Gene3D" id="3.40.50.1820">
    <property type="entry name" value="alpha/beta hydrolase"/>
    <property type="match status" value="1"/>
</dbReference>
<evidence type="ECO:0000259" key="5">
    <source>
        <dbReference type="Pfam" id="PF12697"/>
    </source>
</evidence>
<gene>
    <name evidence="6" type="primary">ABHD14A_3</name>
    <name evidence="6" type="ORF">OS493_028605</name>
</gene>
<proteinExistence type="inferred from homology"/>
<evidence type="ECO:0000256" key="3">
    <source>
        <dbReference type="ARBA" id="ARBA00037942"/>
    </source>
</evidence>
<comment type="similarity">
    <text evidence="3">Belongs to the AB hydrolase superfamily. ABHD14 family.</text>
</comment>
<dbReference type="PANTHER" id="PTHR46197:SF3">
    <property type="entry name" value="AB HYDROLASE-1 DOMAIN-CONTAINING PROTEIN"/>
    <property type="match status" value="1"/>
</dbReference>
<dbReference type="GO" id="GO:0005737">
    <property type="term" value="C:cytoplasm"/>
    <property type="evidence" value="ECO:0007669"/>
    <property type="project" value="UniProtKB-SubCell"/>
</dbReference>
<organism evidence="6 7">
    <name type="scientific">Desmophyllum pertusum</name>
    <dbReference type="NCBI Taxonomy" id="174260"/>
    <lineage>
        <taxon>Eukaryota</taxon>
        <taxon>Metazoa</taxon>
        <taxon>Cnidaria</taxon>
        <taxon>Anthozoa</taxon>
        <taxon>Hexacorallia</taxon>
        <taxon>Scleractinia</taxon>
        <taxon>Caryophylliina</taxon>
        <taxon>Caryophylliidae</taxon>
        <taxon>Desmophyllum</taxon>
    </lineage>
</organism>
<keyword evidence="4" id="KW-0812">Transmembrane</keyword>
<comment type="caution">
    <text evidence="6">The sequence shown here is derived from an EMBL/GenBank/DDBJ whole genome shotgun (WGS) entry which is preliminary data.</text>
</comment>
<protein>
    <submittedName>
        <fullName evidence="6">Protein abhd14a</fullName>
    </submittedName>
</protein>
<keyword evidence="4" id="KW-0472">Membrane</keyword>
<dbReference type="PANTHER" id="PTHR46197">
    <property type="entry name" value="PROTEIN ABHD14B-LIKE"/>
    <property type="match status" value="1"/>
</dbReference>
<dbReference type="AlphaFoldDB" id="A0A9W9YZM7"/>
<dbReference type="Pfam" id="PF12697">
    <property type="entry name" value="Abhydrolase_6"/>
    <property type="match status" value="1"/>
</dbReference>
<feature type="transmembrane region" description="Helical" evidence="4">
    <location>
        <begin position="12"/>
        <end position="30"/>
    </location>
</feature>
<sequence>MANLALNVTVRWNIIIVVLVAVSLGFLFFYSSIWKFWSDSPVKAIEESLHAEDENEQQSYLSWDGNDKGIFYRQVTPETPRFAVLLLHGARFSSKDWHKIGTLQALSSKGYTAIAVDLPEHGESQLVKAPSEEDGRIQFLANLINKLGLKRPVVVSPSMSGFVCNAVCNEQRSQQRDKFSKHIINYVYHLCWCVNTGARED</sequence>
<dbReference type="SUPFAM" id="SSF53474">
    <property type="entry name" value="alpha/beta-Hydrolases"/>
    <property type="match status" value="1"/>
</dbReference>
<dbReference type="EMBL" id="MU826853">
    <property type="protein sequence ID" value="KAJ7370988.1"/>
    <property type="molecule type" value="Genomic_DNA"/>
</dbReference>
<evidence type="ECO:0000256" key="2">
    <source>
        <dbReference type="ARBA" id="ARBA00022490"/>
    </source>
</evidence>
<reference evidence="6" key="1">
    <citation type="submission" date="2023-01" db="EMBL/GenBank/DDBJ databases">
        <title>Genome assembly of the deep-sea coral Lophelia pertusa.</title>
        <authorList>
            <person name="Herrera S."/>
            <person name="Cordes E."/>
        </authorList>
    </citation>
    <scope>NUCLEOTIDE SEQUENCE</scope>
    <source>
        <strain evidence="6">USNM1676648</strain>
        <tissue evidence="6">Polyp</tissue>
    </source>
</reference>
<evidence type="ECO:0000256" key="1">
    <source>
        <dbReference type="ARBA" id="ARBA00004496"/>
    </source>
</evidence>
<name>A0A9W9YZM7_9CNID</name>
<keyword evidence="4" id="KW-1133">Transmembrane helix</keyword>
<keyword evidence="2" id="KW-0963">Cytoplasm</keyword>
<dbReference type="Proteomes" id="UP001163046">
    <property type="component" value="Unassembled WGS sequence"/>
</dbReference>
<dbReference type="InterPro" id="IPR029058">
    <property type="entry name" value="AB_hydrolase_fold"/>
</dbReference>
<evidence type="ECO:0000256" key="4">
    <source>
        <dbReference type="SAM" id="Phobius"/>
    </source>
</evidence>
<dbReference type="InterPro" id="IPR000073">
    <property type="entry name" value="AB_hydrolase_1"/>
</dbReference>
<feature type="domain" description="AB hydrolase-1" evidence="5">
    <location>
        <begin position="84"/>
        <end position="166"/>
    </location>
</feature>
<comment type="subcellular location">
    <subcellularLocation>
        <location evidence="1">Cytoplasm</location>
    </subcellularLocation>
</comment>